<dbReference type="OrthoDB" id="5621943at2"/>
<dbReference type="PANTHER" id="PTHR22845">
    <property type="entry name" value="APOPTOTIC PROTEASE-ACTIVATING FACTOR 1"/>
    <property type="match status" value="1"/>
</dbReference>
<dbReference type="Gene3D" id="1.10.8.430">
    <property type="entry name" value="Helical domain of apoptotic protease-activating factors"/>
    <property type="match status" value="1"/>
</dbReference>
<dbReference type="GO" id="GO:0005829">
    <property type="term" value="C:cytosol"/>
    <property type="evidence" value="ECO:0007669"/>
    <property type="project" value="UniProtKB-ARBA"/>
</dbReference>
<dbReference type="InterPro" id="IPR002182">
    <property type="entry name" value="NB-ARC"/>
</dbReference>
<dbReference type="PANTHER" id="PTHR22845:SF5">
    <property type="entry name" value="APOPTOTIC PROTEASE-ACTIVATING FACTOR 1"/>
    <property type="match status" value="1"/>
</dbReference>
<evidence type="ECO:0000259" key="4">
    <source>
        <dbReference type="Pfam" id="PF19959"/>
    </source>
</evidence>
<evidence type="ECO:0000259" key="5">
    <source>
        <dbReference type="Pfam" id="PF21296"/>
    </source>
</evidence>
<dbReference type="Pfam" id="PF19959">
    <property type="entry name" value="EAD4"/>
    <property type="match status" value="1"/>
</dbReference>
<dbReference type="InterPro" id="IPR027417">
    <property type="entry name" value="P-loop_NTPase"/>
</dbReference>
<sequence>MGKVVKSDLAKEYVRTLVKALLKLASNPNTDDSVQQEVKVEWIYDNQLQVTGVSVDKKGKEHEGTTLKALLQLIEQNNPQLIAKTKAEAEKKGENTGKAKTQKQIDDYIIDKVRNSIRYLQELKLLEDLRPETQKSNSPYWKFKLVNLKYEQTKIEQHLKYIEEKLGISSSSTTEQLDSKSNLEILFGVPSLPTHHQPRPEELEPLKEKVLSKTNKTVGITATSRRVGLQGMGGIGKTVLATALGRDEDIIRAFSDGVFWITLGQTPELLSKQSLLAEYLNGDQAAFTSIESGKARLQKLFADKACLLILDDIWDSKHLKAFNSILDSRRSQMLITTRDASIISCLGAKKHELGVLSDRQALTLLAQWTGYEKNAALPSQAQEIVGECGNLPLALAMVGAMLRGKDRWEYVLYRLRNADLDKIKQQFLDYPYPDLLKAIQVSVDALEPRIKKKYFDFAIFPEDTAIPEKILQIFWEAEDLNKYDAHEVVNELVDKSLASQDENGNLRLHDLQLDYVIAIASLVRT</sequence>
<keyword evidence="1" id="KW-0053">Apoptosis</keyword>
<name>A0A0V7ZL76_9CYAN</name>
<accession>A0A0V7ZL76</accession>
<comment type="caution">
    <text evidence="6">The sequence shown here is derived from an EMBL/GenBank/DDBJ whole genome shotgun (WGS) entry which is preliminary data.</text>
</comment>
<reference evidence="6 7" key="1">
    <citation type="journal article" date="2015" name="Genome Announc.">
        <title>Draft Genome of the Euendolithic (true boring) Cyanobacterium Mastigocoleus testarum strain BC008.</title>
        <authorList>
            <person name="Guida B.S."/>
            <person name="Garcia-Pichel F."/>
        </authorList>
    </citation>
    <scope>NUCLEOTIDE SEQUENCE [LARGE SCALE GENOMIC DNA]</scope>
    <source>
        <strain evidence="6 7">BC008</strain>
    </source>
</reference>
<dbReference type="RefSeq" id="WP_027844676.1">
    <property type="nucleotide sequence ID" value="NZ_LMTZ01000107.1"/>
</dbReference>
<dbReference type="InterPro" id="IPR036388">
    <property type="entry name" value="WH-like_DNA-bd_sf"/>
</dbReference>
<dbReference type="Pfam" id="PF00931">
    <property type="entry name" value="NB-ARC"/>
    <property type="match status" value="1"/>
</dbReference>
<evidence type="ECO:0000259" key="3">
    <source>
        <dbReference type="Pfam" id="PF00931"/>
    </source>
</evidence>
<dbReference type="PRINTS" id="PR00364">
    <property type="entry name" value="DISEASERSIST"/>
</dbReference>
<feature type="domain" description="Effector-associated" evidence="4">
    <location>
        <begin position="9"/>
        <end position="165"/>
    </location>
</feature>
<dbReference type="EMBL" id="LMTZ01000107">
    <property type="protein sequence ID" value="KST65418.1"/>
    <property type="molecule type" value="Genomic_DNA"/>
</dbReference>
<dbReference type="Gene3D" id="3.40.50.300">
    <property type="entry name" value="P-loop containing nucleotide triphosphate hydrolases"/>
    <property type="match status" value="1"/>
</dbReference>
<keyword evidence="2" id="KW-0677">Repeat</keyword>
<organism evidence="6 7">
    <name type="scientific">Mastigocoleus testarum BC008</name>
    <dbReference type="NCBI Taxonomy" id="371196"/>
    <lineage>
        <taxon>Bacteria</taxon>
        <taxon>Bacillati</taxon>
        <taxon>Cyanobacteriota</taxon>
        <taxon>Cyanophyceae</taxon>
        <taxon>Nostocales</taxon>
        <taxon>Hapalosiphonaceae</taxon>
        <taxon>Mastigocoleus</taxon>
    </lineage>
</organism>
<dbReference type="InterPro" id="IPR045434">
    <property type="entry name" value="EAD4"/>
</dbReference>
<dbReference type="Proteomes" id="UP000053372">
    <property type="component" value="Unassembled WGS sequence"/>
</dbReference>
<dbReference type="InterPro" id="IPR042197">
    <property type="entry name" value="Apaf_helical"/>
</dbReference>
<dbReference type="SUPFAM" id="SSF52540">
    <property type="entry name" value="P-loop containing nucleoside triphosphate hydrolases"/>
    <property type="match status" value="1"/>
</dbReference>
<evidence type="ECO:0000256" key="1">
    <source>
        <dbReference type="ARBA" id="ARBA00022703"/>
    </source>
</evidence>
<dbReference type="Pfam" id="PF21296">
    <property type="entry name" value="WHD_APAF1"/>
    <property type="match status" value="1"/>
</dbReference>
<feature type="domain" description="Apoptotic protease-activating factor 1 winged-helix" evidence="5">
    <location>
        <begin position="450"/>
        <end position="515"/>
    </location>
</feature>
<keyword evidence="7" id="KW-1185">Reference proteome</keyword>
<feature type="domain" description="NB-ARC" evidence="3">
    <location>
        <begin position="226"/>
        <end position="368"/>
    </location>
</feature>
<dbReference type="Gene3D" id="1.10.10.10">
    <property type="entry name" value="Winged helix-like DNA-binding domain superfamily/Winged helix DNA-binding domain"/>
    <property type="match status" value="1"/>
</dbReference>
<evidence type="ECO:0000313" key="7">
    <source>
        <dbReference type="Proteomes" id="UP000053372"/>
    </source>
</evidence>
<gene>
    <name evidence="6" type="ORF">BC008_41515</name>
</gene>
<proteinExistence type="predicted"/>
<dbReference type="AlphaFoldDB" id="A0A0V7ZL76"/>
<dbReference type="GO" id="GO:0043531">
    <property type="term" value="F:ADP binding"/>
    <property type="evidence" value="ECO:0007669"/>
    <property type="project" value="InterPro"/>
</dbReference>
<evidence type="ECO:0000313" key="6">
    <source>
        <dbReference type="EMBL" id="KST65418.1"/>
    </source>
</evidence>
<dbReference type="InterPro" id="IPR048975">
    <property type="entry name" value="WHD_APAF1"/>
</dbReference>
<protein>
    <submittedName>
        <fullName evidence="6">Uncharacterized protein</fullName>
    </submittedName>
</protein>
<evidence type="ECO:0000256" key="2">
    <source>
        <dbReference type="ARBA" id="ARBA00022737"/>
    </source>
</evidence>